<feature type="region of interest" description="Disordered" evidence="1">
    <location>
        <begin position="294"/>
        <end position="330"/>
    </location>
</feature>
<dbReference type="Pfam" id="PF11274">
    <property type="entry name" value="DUF3074"/>
    <property type="match status" value="1"/>
</dbReference>
<reference evidence="4" key="1">
    <citation type="submission" date="2015-02" db="EMBL/GenBank/DDBJ databases">
        <authorList>
            <person name="Gon?alves P."/>
        </authorList>
    </citation>
    <scope>NUCLEOTIDE SEQUENCE [LARGE SCALE GENOMIC DNA]</scope>
</reference>
<gene>
    <name evidence="3" type="primary">SPOSA6832_03655</name>
</gene>
<evidence type="ECO:0000259" key="2">
    <source>
        <dbReference type="Pfam" id="PF11274"/>
    </source>
</evidence>
<dbReference type="PANTHER" id="PTHR40370:SF1">
    <property type="entry name" value="DUF3074 DOMAIN-CONTAINING PROTEIN"/>
    <property type="match status" value="1"/>
</dbReference>
<keyword evidence="4" id="KW-1185">Reference proteome</keyword>
<dbReference type="EMBL" id="CENE01000018">
    <property type="protein sequence ID" value="CEQ41909.1"/>
    <property type="molecule type" value="Genomic_DNA"/>
</dbReference>
<feature type="compositionally biased region" description="Low complexity" evidence="1">
    <location>
        <begin position="178"/>
        <end position="199"/>
    </location>
</feature>
<feature type="domain" description="DUF3074" evidence="2">
    <location>
        <begin position="90"/>
        <end position="289"/>
    </location>
</feature>
<name>A0A0D6EPQ0_SPOSA</name>
<dbReference type="Proteomes" id="UP000243876">
    <property type="component" value="Unassembled WGS sequence"/>
</dbReference>
<evidence type="ECO:0000256" key="1">
    <source>
        <dbReference type="SAM" id="MobiDB-lite"/>
    </source>
</evidence>
<evidence type="ECO:0000313" key="4">
    <source>
        <dbReference type="Proteomes" id="UP000243876"/>
    </source>
</evidence>
<organism evidence="3 4">
    <name type="scientific">Sporidiobolus salmonicolor</name>
    <name type="common">Yeast-like fungus</name>
    <name type="synonym">Sporobolomyces salmonicolor</name>
    <dbReference type="NCBI Taxonomy" id="5005"/>
    <lineage>
        <taxon>Eukaryota</taxon>
        <taxon>Fungi</taxon>
        <taxon>Dikarya</taxon>
        <taxon>Basidiomycota</taxon>
        <taxon>Pucciniomycotina</taxon>
        <taxon>Microbotryomycetes</taxon>
        <taxon>Sporidiobolales</taxon>
        <taxon>Sporidiobolaceae</taxon>
        <taxon>Sporobolomyces</taxon>
    </lineage>
</organism>
<feature type="compositionally biased region" description="Polar residues" evidence="1">
    <location>
        <begin position="297"/>
        <end position="306"/>
    </location>
</feature>
<dbReference type="OrthoDB" id="6423603at2759"/>
<proteinExistence type="predicted"/>
<dbReference type="PANTHER" id="PTHR40370">
    <property type="entry name" value="EXPRESSED PROTEIN"/>
    <property type="match status" value="1"/>
</dbReference>
<feature type="region of interest" description="Disordered" evidence="1">
    <location>
        <begin position="178"/>
        <end position="205"/>
    </location>
</feature>
<protein>
    <submittedName>
        <fullName evidence="3">SPOSA6832_03655-mRNA-1:cds</fullName>
    </submittedName>
</protein>
<accession>A0A0D6EPQ0</accession>
<dbReference type="AlphaFoldDB" id="A0A0D6EPQ0"/>
<sequence>MAPLNLRHLTLVPTPLADVPDPGDHSLVPEILEEANKLLESDLWTDNKTHYGGLVETAVLPVDSVTYQPRAGGEPGSSPTGEASGQGIAWHRRFSRLKAAEYGGYDQWWAALGEQHVEQEKEYVSNLKETIDVGKSAGKKGLEFTVVVLANADCWLKLYKLPFGATDRSFMCRVIVCSPSSSSSSKSSSSKGTSSSGTPRTYLSSKPGSREFIVFSLPFTTDPAPSEEKKYVRGTTATCERIREVEGGKEIEWVCASLSTPGGSIPVKLSESKMAASLADGVPPVLDWIRRAHPPHATSSAGTPKTPTAPKVTRDLANPGGGMGRMPAHKFTLEMFQRPVQLRDY</sequence>
<dbReference type="InterPro" id="IPR024500">
    <property type="entry name" value="DUF3074"/>
</dbReference>
<evidence type="ECO:0000313" key="3">
    <source>
        <dbReference type="EMBL" id="CEQ41909.1"/>
    </source>
</evidence>
<feature type="region of interest" description="Disordered" evidence="1">
    <location>
        <begin position="66"/>
        <end position="86"/>
    </location>
</feature>